<gene>
    <name evidence="1" type="ORF">FS935_02355</name>
</gene>
<organism evidence="1 2">
    <name type="scientific">Metabacillus litoralis</name>
    <dbReference type="NCBI Taxonomy" id="152268"/>
    <lineage>
        <taxon>Bacteria</taxon>
        <taxon>Bacillati</taxon>
        <taxon>Bacillota</taxon>
        <taxon>Bacilli</taxon>
        <taxon>Bacillales</taxon>
        <taxon>Bacillaceae</taxon>
        <taxon>Metabacillus</taxon>
    </lineage>
</organism>
<name>A0A5C6W512_9BACI</name>
<comment type="caution">
    <text evidence="1">The sequence shown here is derived from an EMBL/GenBank/DDBJ whole genome shotgun (WGS) entry which is preliminary data.</text>
</comment>
<sequence>MSEQRRRPVINAERVIINAEEVIIIEANDKRRHRREDVAGIEDRRKNYDDDNVLGVEDNRKRRFPW</sequence>
<evidence type="ECO:0000313" key="2">
    <source>
        <dbReference type="Proteomes" id="UP000321363"/>
    </source>
</evidence>
<accession>A0A5C6W512</accession>
<dbReference type="EMBL" id="VOQF01000001">
    <property type="protein sequence ID" value="TXC93057.1"/>
    <property type="molecule type" value="Genomic_DNA"/>
</dbReference>
<dbReference type="AlphaFoldDB" id="A0A5C6W512"/>
<dbReference type="OrthoDB" id="2941446at2"/>
<evidence type="ECO:0000313" key="1">
    <source>
        <dbReference type="EMBL" id="TXC93057.1"/>
    </source>
</evidence>
<dbReference type="RefSeq" id="WP_146945918.1">
    <property type="nucleotide sequence ID" value="NZ_VOQF01000001.1"/>
</dbReference>
<reference evidence="1 2" key="1">
    <citation type="journal article" date="2005" name="Int. J. Syst. Evol. Microbiol.">
        <title>Bacillus litoralis sp. nov., isolated from a tidal flat of the Yellow Sea in Korea.</title>
        <authorList>
            <person name="Yoon J.H."/>
            <person name="Oh T.K."/>
        </authorList>
    </citation>
    <scope>NUCLEOTIDE SEQUENCE [LARGE SCALE GENOMIC DNA]</scope>
    <source>
        <strain evidence="1 2">SW-211</strain>
    </source>
</reference>
<dbReference type="Proteomes" id="UP000321363">
    <property type="component" value="Unassembled WGS sequence"/>
</dbReference>
<keyword evidence="2" id="KW-1185">Reference proteome</keyword>
<protein>
    <submittedName>
        <fullName evidence="1">Uncharacterized protein</fullName>
    </submittedName>
</protein>
<proteinExistence type="predicted"/>